<gene>
    <name evidence="15" type="primary">dapE</name>
    <name evidence="17" type="ORF">SAMN05216236_101187</name>
</gene>
<dbReference type="PANTHER" id="PTHR43808:SF31">
    <property type="entry name" value="N-ACETYL-L-CITRULLINE DEACETYLASE"/>
    <property type="match status" value="1"/>
</dbReference>
<keyword evidence="7 15" id="KW-0479">Metal-binding</keyword>
<dbReference type="EMBL" id="FPAW01000001">
    <property type="protein sequence ID" value="SFT35579.1"/>
    <property type="molecule type" value="Genomic_DNA"/>
</dbReference>
<dbReference type="UniPathway" id="UPA00034">
    <property type="reaction ID" value="UER00021"/>
</dbReference>
<keyword evidence="18" id="KW-1185">Reference proteome</keyword>
<evidence type="ECO:0000256" key="12">
    <source>
        <dbReference type="ARBA" id="ARBA00023285"/>
    </source>
</evidence>
<dbReference type="GO" id="GO:0008777">
    <property type="term" value="F:acetylornithine deacetylase activity"/>
    <property type="evidence" value="ECO:0007669"/>
    <property type="project" value="TreeGrafter"/>
</dbReference>
<keyword evidence="8 15" id="KW-0378">Hydrolase</keyword>
<dbReference type="PROSITE" id="PS00759">
    <property type="entry name" value="ARGE_DAPE_CPG2_2"/>
    <property type="match status" value="1"/>
</dbReference>
<keyword evidence="12 15" id="KW-0170">Cobalt</keyword>
<dbReference type="STRING" id="999627.SAMN05216236_101187"/>
<feature type="binding site" evidence="15">
    <location>
        <position position="353"/>
    </location>
    <ligand>
        <name>Zn(2+)</name>
        <dbReference type="ChEBI" id="CHEBI:29105"/>
        <label>2</label>
    </ligand>
</feature>
<dbReference type="Proteomes" id="UP000182466">
    <property type="component" value="Unassembled WGS sequence"/>
</dbReference>
<dbReference type="InterPro" id="IPR005941">
    <property type="entry name" value="DapE_proteobac"/>
</dbReference>
<dbReference type="SUPFAM" id="SSF53187">
    <property type="entry name" value="Zn-dependent exopeptidases"/>
    <property type="match status" value="1"/>
</dbReference>
<dbReference type="InterPro" id="IPR002933">
    <property type="entry name" value="Peptidase_M20"/>
</dbReference>
<dbReference type="AlphaFoldDB" id="A0A1I6XB47"/>
<dbReference type="Gene3D" id="3.30.70.360">
    <property type="match status" value="1"/>
</dbReference>
<feature type="active site" description="Proton acceptor" evidence="15">
    <location>
        <position position="135"/>
    </location>
</feature>
<dbReference type="InterPro" id="IPR001261">
    <property type="entry name" value="ArgE/DapE_CS"/>
</dbReference>
<comment type="function">
    <text evidence="15">Catalyzes the hydrolysis of N-succinyl-L,L-diaminopimelic acid (SDAP), forming succinate and LL-2,6-diaminopimelate (DAP), an intermediate involved in the bacterial biosynthesis of lysine and meso-diaminopimelic acid, an essential component of bacterial cell walls.</text>
</comment>
<dbReference type="InterPro" id="IPR011650">
    <property type="entry name" value="Peptidase_M20_dimer"/>
</dbReference>
<dbReference type="SUPFAM" id="SSF55031">
    <property type="entry name" value="Bacterial exopeptidase dimerisation domain"/>
    <property type="match status" value="1"/>
</dbReference>
<evidence type="ECO:0000256" key="14">
    <source>
        <dbReference type="ARBA" id="ARBA00051301"/>
    </source>
</evidence>
<evidence type="ECO:0000256" key="6">
    <source>
        <dbReference type="ARBA" id="ARBA00022605"/>
    </source>
</evidence>
<evidence type="ECO:0000256" key="9">
    <source>
        <dbReference type="ARBA" id="ARBA00022833"/>
    </source>
</evidence>
<comment type="cofactor">
    <cofactor evidence="15">
        <name>Zn(2+)</name>
        <dbReference type="ChEBI" id="CHEBI:29105"/>
    </cofactor>
    <cofactor evidence="15">
        <name>Co(2+)</name>
        <dbReference type="ChEBI" id="CHEBI:48828"/>
    </cofactor>
    <text evidence="15">Binds 2 Zn(2+) or Co(2+) ions per subunit.</text>
</comment>
<evidence type="ECO:0000256" key="7">
    <source>
        <dbReference type="ARBA" id="ARBA00022723"/>
    </source>
</evidence>
<reference evidence="17 18" key="1">
    <citation type="submission" date="2016-10" db="EMBL/GenBank/DDBJ databases">
        <authorList>
            <person name="de Groot N.N."/>
        </authorList>
    </citation>
    <scope>NUCLEOTIDE SEQUENCE [LARGE SCALE GENOMIC DNA]</scope>
    <source>
        <strain evidence="17 18">CGMCC 1.10959</strain>
    </source>
</reference>
<dbReference type="eggNOG" id="COG0624">
    <property type="taxonomic scope" value="Bacteria"/>
</dbReference>
<dbReference type="OrthoDB" id="9809784at2"/>
<dbReference type="CDD" id="cd03891">
    <property type="entry name" value="M20_DapE_proteobac"/>
    <property type="match status" value="1"/>
</dbReference>
<evidence type="ECO:0000256" key="3">
    <source>
        <dbReference type="ARBA" id="ARBA00011738"/>
    </source>
</evidence>
<organism evidence="17 18">
    <name type="scientific">Sedimentitalea nanhaiensis</name>
    <dbReference type="NCBI Taxonomy" id="999627"/>
    <lineage>
        <taxon>Bacteria</taxon>
        <taxon>Pseudomonadati</taxon>
        <taxon>Pseudomonadota</taxon>
        <taxon>Alphaproteobacteria</taxon>
        <taxon>Rhodobacterales</taxon>
        <taxon>Paracoccaceae</taxon>
        <taxon>Sedimentitalea</taxon>
    </lineage>
</organism>
<evidence type="ECO:0000313" key="17">
    <source>
        <dbReference type="EMBL" id="SFT35579.1"/>
    </source>
</evidence>
<dbReference type="GO" id="GO:0008270">
    <property type="term" value="F:zinc ion binding"/>
    <property type="evidence" value="ECO:0007669"/>
    <property type="project" value="UniProtKB-UniRule"/>
</dbReference>
<dbReference type="Pfam" id="PF07687">
    <property type="entry name" value="M20_dimer"/>
    <property type="match status" value="1"/>
</dbReference>
<dbReference type="GO" id="GO:0019877">
    <property type="term" value="P:diaminopimelate biosynthetic process"/>
    <property type="evidence" value="ECO:0007669"/>
    <property type="project" value="UniProtKB-UniRule"/>
</dbReference>
<feature type="domain" description="Peptidase M20 dimerisation" evidence="16">
    <location>
        <begin position="177"/>
        <end position="282"/>
    </location>
</feature>
<dbReference type="RefSeq" id="WP_027263133.1">
    <property type="nucleotide sequence ID" value="NZ_FPAW01000001.1"/>
</dbReference>
<evidence type="ECO:0000256" key="2">
    <source>
        <dbReference type="ARBA" id="ARBA00006746"/>
    </source>
</evidence>
<evidence type="ECO:0000256" key="5">
    <source>
        <dbReference type="ARBA" id="ARBA00022391"/>
    </source>
</evidence>
<comment type="catalytic activity">
    <reaction evidence="14 15">
        <text>N-succinyl-(2S,6S)-2,6-diaminopimelate + H2O = (2S,6S)-2,6-diaminopimelate + succinate</text>
        <dbReference type="Rhea" id="RHEA:22608"/>
        <dbReference type="ChEBI" id="CHEBI:15377"/>
        <dbReference type="ChEBI" id="CHEBI:30031"/>
        <dbReference type="ChEBI" id="CHEBI:57609"/>
        <dbReference type="ChEBI" id="CHEBI:58087"/>
        <dbReference type="EC" id="3.5.1.18"/>
    </reaction>
</comment>
<proteinExistence type="inferred from homology"/>
<keyword evidence="9 15" id="KW-0862">Zinc</keyword>
<feature type="binding site" evidence="15">
    <location>
        <position position="164"/>
    </location>
    <ligand>
        <name>Zn(2+)</name>
        <dbReference type="ChEBI" id="CHEBI:29105"/>
        <label>1</label>
    </ligand>
</feature>
<protein>
    <recommendedName>
        <fullName evidence="5 15">Succinyl-diaminopimelate desuccinylase</fullName>
        <shortName evidence="15">SDAP desuccinylase</shortName>
        <ecNumber evidence="4 15">3.5.1.18</ecNumber>
    </recommendedName>
    <alternativeName>
        <fullName evidence="13 15">N-succinyl-LL-2,6-diaminoheptanedioate amidohydrolase</fullName>
    </alternativeName>
</protein>
<dbReference type="InterPro" id="IPR036264">
    <property type="entry name" value="Bact_exopeptidase_dim_dom"/>
</dbReference>
<dbReference type="GO" id="GO:0009014">
    <property type="term" value="F:succinyl-diaminopimelate desuccinylase activity"/>
    <property type="evidence" value="ECO:0007669"/>
    <property type="project" value="UniProtKB-UniRule"/>
</dbReference>
<comment type="subunit">
    <text evidence="3 15">Homodimer.</text>
</comment>
<accession>A0A1I6XB47</accession>
<comment type="similarity">
    <text evidence="2 15">Belongs to the peptidase M20A family. DapE subfamily.</text>
</comment>
<dbReference type="GO" id="GO:0009089">
    <property type="term" value="P:lysine biosynthetic process via diaminopimelate"/>
    <property type="evidence" value="ECO:0007669"/>
    <property type="project" value="UniProtKB-UniRule"/>
</dbReference>
<dbReference type="NCBIfam" id="TIGR01246">
    <property type="entry name" value="dapE_proteo"/>
    <property type="match status" value="1"/>
</dbReference>
<evidence type="ECO:0000313" key="18">
    <source>
        <dbReference type="Proteomes" id="UP000182466"/>
    </source>
</evidence>
<evidence type="ECO:0000256" key="10">
    <source>
        <dbReference type="ARBA" id="ARBA00022915"/>
    </source>
</evidence>
<keyword evidence="11 15" id="KW-0457">Lysine biosynthesis</keyword>
<dbReference type="InterPro" id="IPR050072">
    <property type="entry name" value="Peptidase_M20A"/>
</dbReference>
<feature type="binding site" evidence="15">
    <location>
        <position position="136"/>
    </location>
    <ligand>
        <name>Zn(2+)</name>
        <dbReference type="ChEBI" id="CHEBI:29105"/>
        <label>2</label>
    </ligand>
</feature>
<dbReference type="GO" id="GO:0006526">
    <property type="term" value="P:L-arginine biosynthetic process"/>
    <property type="evidence" value="ECO:0007669"/>
    <property type="project" value="TreeGrafter"/>
</dbReference>
<feature type="binding site" evidence="15">
    <location>
        <position position="69"/>
    </location>
    <ligand>
        <name>Zn(2+)</name>
        <dbReference type="ChEBI" id="CHEBI:29105"/>
        <label>1</label>
    </ligand>
</feature>
<dbReference type="HAMAP" id="MF_01690">
    <property type="entry name" value="DapE"/>
    <property type="match status" value="1"/>
</dbReference>
<dbReference type="EC" id="3.5.1.18" evidence="4 15"/>
<evidence type="ECO:0000256" key="11">
    <source>
        <dbReference type="ARBA" id="ARBA00023154"/>
    </source>
</evidence>
<evidence type="ECO:0000256" key="4">
    <source>
        <dbReference type="ARBA" id="ARBA00011921"/>
    </source>
</evidence>
<evidence type="ECO:0000256" key="8">
    <source>
        <dbReference type="ARBA" id="ARBA00022801"/>
    </source>
</evidence>
<feature type="binding site" evidence="15">
    <location>
        <position position="102"/>
    </location>
    <ligand>
        <name>Zn(2+)</name>
        <dbReference type="ChEBI" id="CHEBI:29105"/>
        <label>1</label>
    </ligand>
</feature>
<feature type="binding site" evidence="15">
    <location>
        <position position="102"/>
    </location>
    <ligand>
        <name>Zn(2+)</name>
        <dbReference type="ChEBI" id="CHEBI:29105"/>
        <label>2</label>
    </ligand>
</feature>
<keyword evidence="10 15" id="KW-0220">Diaminopimelate biosynthesis</keyword>
<comment type="pathway">
    <text evidence="1 15">Amino-acid biosynthesis; L-lysine biosynthesis via DAP pathway; LL-2,6-diaminopimelate from (S)-tetrahydrodipicolinate (succinylase route): step 3/3.</text>
</comment>
<dbReference type="Pfam" id="PF01546">
    <property type="entry name" value="Peptidase_M20"/>
    <property type="match status" value="1"/>
</dbReference>
<name>A0A1I6XB47_9RHOB</name>
<keyword evidence="6 15" id="KW-0028">Amino-acid biosynthesis</keyword>
<dbReference type="NCBIfam" id="NF009557">
    <property type="entry name" value="PRK13009.1"/>
    <property type="match status" value="1"/>
</dbReference>
<evidence type="ECO:0000256" key="15">
    <source>
        <dbReference type="HAMAP-Rule" id="MF_01690"/>
    </source>
</evidence>
<dbReference type="GO" id="GO:0050897">
    <property type="term" value="F:cobalt ion binding"/>
    <property type="evidence" value="ECO:0007669"/>
    <property type="project" value="UniProtKB-UniRule"/>
</dbReference>
<feature type="active site" evidence="15">
    <location>
        <position position="71"/>
    </location>
</feature>
<sequence>MPTDPVDLTARLIQCPSVTPNEGGALELLERELTVAGFDCTRVDRGGVSNLLARWGAKGHARTFGFNGHTDVVPLGDEAAWTMPPFGAKVKGGVLYGRGASDMKSGVAAFVAAAIDFTRGTPPDGAIILAITGDEEGDAVDGTAALLDHMQSTGEAMSVCLVGEPTCPETMGEMIKIGRRGSMTAWFTVIGVQGHSAYPHRANNPLPAMARLMDRLASHTLDGGTEHFDASTLAVVSIDTGNAATNVIPAQCRGTVNIRFNDAHTGADLSAWLRAQADAVAAEFGVEVGMTIKISGESFLTPPGALSDLVAGAVQAETGVQPVLSTTGGTSDARFVKDHCPVVEFGLVGQTMHQVDERVEVAHIHQLKAIYSRILGDYFA</sequence>
<evidence type="ECO:0000256" key="1">
    <source>
        <dbReference type="ARBA" id="ARBA00005130"/>
    </source>
</evidence>
<evidence type="ECO:0000256" key="13">
    <source>
        <dbReference type="ARBA" id="ARBA00031891"/>
    </source>
</evidence>
<dbReference type="PANTHER" id="PTHR43808">
    <property type="entry name" value="ACETYLORNITHINE DEACETYLASE"/>
    <property type="match status" value="1"/>
</dbReference>
<dbReference type="Gene3D" id="3.40.630.10">
    <property type="entry name" value="Zn peptidases"/>
    <property type="match status" value="1"/>
</dbReference>
<evidence type="ECO:0000259" key="16">
    <source>
        <dbReference type="Pfam" id="PF07687"/>
    </source>
</evidence>